<dbReference type="AlphaFoldDB" id="A0A6B2LJI1"/>
<dbReference type="PANTHER" id="PTHR10476">
    <property type="entry name" value="CHARGED MULTIVESICULAR BODY PROTEIN"/>
    <property type="match status" value="1"/>
</dbReference>
<sequence length="190" mass="21724">MRLTARQLVLQSKRSEKQAKKEKLKLKRAIEQGNTEGARIYAQNAIRQKNQSLNYLRLSSRVDAVSARVETAYKMKQVTRSMANIVKAMEKSMQDMNLEKITEVMDKFERQFEDMDVQSEYVENTINQTTALTTPQGQVDDLIQEVATVHGLELTEQLGRIVPSKALPEVEQKAAVEQDELSQRLAKLKQ</sequence>
<dbReference type="Pfam" id="PF03357">
    <property type="entry name" value="Snf7"/>
    <property type="match status" value="1"/>
</dbReference>
<reference evidence="1" key="1">
    <citation type="journal article" date="2020" name="J. Eukaryot. Microbiol.">
        <title>De novo Sequencing, Assembly and Annotation of the Transcriptome for the Free-Living Testate Amoeba Arcella intermedia.</title>
        <authorList>
            <person name="Ribeiro G.M."/>
            <person name="Porfirio-Sousa A.L."/>
            <person name="Maurer-Alcala X.X."/>
            <person name="Katz L.A."/>
            <person name="Lahr D.J.G."/>
        </authorList>
    </citation>
    <scope>NUCLEOTIDE SEQUENCE</scope>
</reference>
<dbReference type="Gene3D" id="6.10.140.1230">
    <property type="match status" value="1"/>
</dbReference>
<protein>
    <recommendedName>
        <fullName evidence="2">Chromatin-modifying protein 1a</fullName>
    </recommendedName>
</protein>
<dbReference type="EMBL" id="GIBP01008224">
    <property type="protein sequence ID" value="NDV37193.1"/>
    <property type="molecule type" value="Transcribed_RNA"/>
</dbReference>
<name>A0A6B2LJI1_9EUKA</name>
<proteinExistence type="predicted"/>
<evidence type="ECO:0000313" key="1">
    <source>
        <dbReference type="EMBL" id="NDV37193.1"/>
    </source>
</evidence>
<dbReference type="GO" id="GO:0007034">
    <property type="term" value="P:vacuolar transport"/>
    <property type="evidence" value="ECO:0007669"/>
    <property type="project" value="InterPro"/>
</dbReference>
<dbReference type="InterPro" id="IPR005024">
    <property type="entry name" value="Snf7_fam"/>
</dbReference>
<organism evidence="1">
    <name type="scientific">Arcella intermedia</name>
    <dbReference type="NCBI Taxonomy" id="1963864"/>
    <lineage>
        <taxon>Eukaryota</taxon>
        <taxon>Amoebozoa</taxon>
        <taxon>Tubulinea</taxon>
        <taxon>Elardia</taxon>
        <taxon>Arcellinida</taxon>
        <taxon>Sphaerothecina</taxon>
        <taxon>Arcellidae</taxon>
        <taxon>Arcella</taxon>
    </lineage>
</organism>
<accession>A0A6B2LJI1</accession>
<evidence type="ECO:0008006" key="2">
    <source>
        <dbReference type="Google" id="ProtNLM"/>
    </source>
</evidence>